<dbReference type="Proteomes" id="UP000076727">
    <property type="component" value="Unassembled WGS sequence"/>
</dbReference>
<dbReference type="InterPro" id="IPR036318">
    <property type="entry name" value="FAD-bd_PCMH-like_sf"/>
</dbReference>
<feature type="signal peptide" evidence="3">
    <location>
        <begin position="1"/>
        <end position="25"/>
    </location>
</feature>
<proteinExistence type="inferred from homology"/>
<dbReference type="PANTHER" id="PTHR13878">
    <property type="entry name" value="GULONOLACTONE OXIDASE"/>
    <property type="match status" value="1"/>
</dbReference>
<evidence type="ECO:0000256" key="1">
    <source>
        <dbReference type="ARBA" id="ARBA00005466"/>
    </source>
</evidence>
<dbReference type="Pfam" id="PF08031">
    <property type="entry name" value="BBE"/>
    <property type="match status" value="1"/>
</dbReference>
<keyword evidence="3" id="KW-0732">Signal</keyword>
<dbReference type="Gene3D" id="3.30.465.10">
    <property type="match status" value="2"/>
</dbReference>
<dbReference type="OrthoDB" id="9983560at2759"/>
<dbReference type="EMBL" id="KV429067">
    <property type="protein sequence ID" value="KZT68409.1"/>
    <property type="molecule type" value="Genomic_DNA"/>
</dbReference>
<dbReference type="GO" id="GO:0016491">
    <property type="term" value="F:oxidoreductase activity"/>
    <property type="evidence" value="ECO:0007669"/>
    <property type="project" value="UniProtKB-KW"/>
</dbReference>
<dbReference type="PROSITE" id="PS51387">
    <property type="entry name" value="FAD_PCMH"/>
    <property type="match status" value="1"/>
</dbReference>
<evidence type="ECO:0000256" key="3">
    <source>
        <dbReference type="SAM" id="SignalP"/>
    </source>
</evidence>
<dbReference type="Pfam" id="PF01565">
    <property type="entry name" value="FAD_binding_4"/>
    <property type="match status" value="1"/>
</dbReference>
<accession>A0A165PMY6</accession>
<keyword evidence="6" id="KW-1185">Reference proteome</keyword>
<comment type="similarity">
    <text evidence="1">Belongs to the oxygen-dependent FAD-linked oxidoreductase family.</text>
</comment>
<evidence type="ECO:0000256" key="2">
    <source>
        <dbReference type="ARBA" id="ARBA00023002"/>
    </source>
</evidence>
<evidence type="ECO:0000313" key="5">
    <source>
        <dbReference type="EMBL" id="KZT68409.1"/>
    </source>
</evidence>
<dbReference type="GO" id="GO:0071949">
    <property type="term" value="F:FAD binding"/>
    <property type="evidence" value="ECO:0007669"/>
    <property type="project" value="InterPro"/>
</dbReference>
<evidence type="ECO:0000313" key="6">
    <source>
        <dbReference type="Proteomes" id="UP000076727"/>
    </source>
</evidence>
<dbReference type="STRING" id="1314783.A0A165PMY6"/>
<dbReference type="InterPro" id="IPR016169">
    <property type="entry name" value="FAD-bd_PCMH_sub2"/>
</dbReference>
<dbReference type="AlphaFoldDB" id="A0A165PMY6"/>
<name>A0A165PMY6_9APHY</name>
<evidence type="ECO:0000259" key="4">
    <source>
        <dbReference type="PROSITE" id="PS51387"/>
    </source>
</evidence>
<dbReference type="InterPro" id="IPR006094">
    <property type="entry name" value="Oxid_FAD_bind_N"/>
</dbReference>
<feature type="domain" description="FAD-binding PCMH-type" evidence="4">
    <location>
        <begin position="131"/>
        <end position="312"/>
    </location>
</feature>
<dbReference type="InterPro" id="IPR012951">
    <property type="entry name" value="BBE"/>
</dbReference>
<feature type="chain" id="PRO_5007864287" evidence="3">
    <location>
        <begin position="26"/>
        <end position="580"/>
    </location>
</feature>
<organism evidence="5 6">
    <name type="scientific">Daedalea quercina L-15889</name>
    <dbReference type="NCBI Taxonomy" id="1314783"/>
    <lineage>
        <taxon>Eukaryota</taxon>
        <taxon>Fungi</taxon>
        <taxon>Dikarya</taxon>
        <taxon>Basidiomycota</taxon>
        <taxon>Agaricomycotina</taxon>
        <taxon>Agaricomycetes</taxon>
        <taxon>Polyporales</taxon>
        <taxon>Fomitopsis</taxon>
    </lineage>
</organism>
<sequence length="580" mass="62833">MVYSSRSLLGCALLLVNVNVLPSLGAGLSRLEVWSQLAVLNATVGGRLHEAVPWELPCFSEYNGTSVTPDEAACAAIQANYTSPFERAKHFGAYMMPQWATCQVNRPAGECLLNVTNPEDPAAYTGVDCGIGDIPSYYIDVRYTTDVQAAIVFSKATGVRLSVKNKGHDYKGRSSGKNTLSLWVANLNSISHSESFTPLGCNTQYDALTIGPGANTEDIFEYVDRINRTFIGGYHQTIGAGGGYFIGGGHSVLSPVYGLAADRVLQVKIVTPEGLYLIANECQNSDLFFALRGGGGSAFGVVIESTHRLEPRVTLQVASITFEGYSNSSNLAEWYGLLVNETYRWGTEGWGGHITGPALIYVNPLLSNAEANASMQAAAEFAIAQGGTAVVEEMPSYLAFFTKYVPTAEAGVGTEITLGTRLISASLFATEEGRATLSETIANVLSFASPYVVVGTPFLYNYTAGATSFTPAWYDSLWHLSVHGDWVWNSAAEYIADQYEVVTQHIQAFRDITPDSGAYFNEGDVYEPNHTDAYWGSNYAKLLSVKQKYDPDGILDCWQCVGWKGPSDPLYECYIPLSQS</sequence>
<protein>
    <submittedName>
        <fullName evidence="5">Isoamyl alcohol oxidase</fullName>
    </submittedName>
</protein>
<dbReference type="InterPro" id="IPR050432">
    <property type="entry name" value="FAD-linked_Oxidoreductases_BP"/>
</dbReference>
<gene>
    <name evidence="5" type="ORF">DAEQUDRAFT_727987</name>
</gene>
<keyword evidence="2" id="KW-0560">Oxidoreductase</keyword>
<dbReference type="InterPro" id="IPR016166">
    <property type="entry name" value="FAD-bd_PCMH"/>
</dbReference>
<dbReference type="PANTHER" id="PTHR13878:SF91">
    <property type="entry name" value="FAD BINDING DOMAIN PROTEIN (AFU_ORTHOLOGUE AFUA_6G12070)-RELATED"/>
    <property type="match status" value="1"/>
</dbReference>
<reference evidence="5 6" key="1">
    <citation type="journal article" date="2016" name="Mol. Biol. Evol.">
        <title>Comparative Genomics of Early-Diverging Mushroom-Forming Fungi Provides Insights into the Origins of Lignocellulose Decay Capabilities.</title>
        <authorList>
            <person name="Nagy L.G."/>
            <person name="Riley R."/>
            <person name="Tritt A."/>
            <person name="Adam C."/>
            <person name="Daum C."/>
            <person name="Floudas D."/>
            <person name="Sun H."/>
            <person name="Yadav J.S."/>
            <person name="Pangilinan J."/>
            <person name="Larsson K.H."/>
            <person name="Matsuura K."/>
            <person name="Barry K."/>
            <person name="Labutti K."/>
            <person name="Kuo R."/>
            <person name="Ohm R.A."/>
            <person name="Bhattacharya S.S."/>
            <person name="Shirouzu T."/>
            <person name="Yoshinaga Y."/>
            <person name="Martin F.M."/>
            <person name="Grigoriev I.V."/>
            <person name="Hibbett D.S."/>
        </authorList>
    </citation>
    <scope>NUCLEOTIDE SEQUENCE [LARGE SCALE GENOMIC DNA]</scope>
    <source>
        <strain evidence="5 6">L-15889</strain>
    </source>
</reference>
<dbReference type="SUPFAM" id="SSF56176">
    <property type="entry name" value="FAD-binding/transporter-associated domain-like"/>
    <property type="match status" value="1"/>
</dbReference>